<feature type="compositionally biased region" description="Basic and acidic residues" evidence="2">
    <location>
        <begin position="1"/>
        <end position="10"/>
    </location>
</feature>
<accession>A0A397JJQ4</accession>
<evidence type="ECO:0000313" key="3">
    <source>
        <dbReference type="EMBL" id="RHZ85203.1"/>
    </source>
</evidence>
<protein>
    <submittedName>
        <fullName evidence="3">Uncharacterized protein</fullName>
    </submittedName>
</protein>
<gene>
    <name evidence="3" type="ORF">Glove_70g72</name>
</gene>
<dbReference type="Proteomes" id="UP000266861">
    <property type="component" value="Unassembled WGS sequence"/>
</dbReference>
<keyword evidence="1" id="KW-0175">Coiled coil</keyword>
<proteinExistence type="predicted"/>
<evidence type="ECO:0000256" key="2">
    <source>
        <dbReference type="SAM" id="MobiDB-lite"/>
    </source>
</evidence>
<feature type="coiled-coil region" evidence="1">
    <location>
        <begin position="36"/>
        <end position="112"/>
    </location>
</feature>
<dbReference type="EMBL" id="PQFF01000067">
    <property type="protein sequence ID" value="RHZ85203.1"/>
    <property type="molecule type" value="Genomic_DNA"/>
</dbReference>
<comment type="caution">
    <text evidence="3">The sequence shown here is derived from an EMBL/GenBank/DDBJ whole genome shotgun (WGS) entry which is preliminary data.</text>
</comment>
<dbReference type="AlphaFoldDB" id="A0A397JJQ4"/>
<keyword evidence="4" id="KW-1185">Reference proteome</keyword>
<evidence type="ECO:0000256" key="1">
    <source>
        <dbReference type="SAM" id="Coils"/>
    </source>
</evidence>
<organism evidence="3 4">
    <name type="scientific">Diversispora epigaea</name>
    <dbReference type="NCBI Taxonomy" id="1348612"/>
    <lineage>
        <taxon>Eukaryota</taxon>
        <taxon>Fungi</taxon>
        <taxon>Fungi incertae sedis</taxon>
        <taxon>Mucoromycota</taxon>
        <taxon>Glomeromycotina</taxon>
        <taxon>Glomeromycetes</taxon>
        <taxon>Diversisporales</taxon>
        <taxon>Diversisporaceae</taxon>
        <taxon>Diversispora</taxon>
    </lineage>
</organism>
<evidence type="ECO:0000313" key="4">
    <source>
        <dbReference type="Proteomes" id="UP000266861"/>
    </source>
</evidence>
<sequence>MKNQEEEIKRNLGIGSSNQGKETTEEDLMEFTIDLETDEEKKNKRLREQIKQLNEEQQRIKEDSEQLKELNKKLQEELRIKNNENQILIQNLKEASTKIEILAKEIEKVKLIEKTVCSKEVLIFYCKDCKEEGNNYISCPQSIINMYKVLYFNEEAIRKEKEEEIKEYQGLFETYQRQEKERNEEQTFDKEVFN</sequence>
<feature type="region of interest" description="Disordered" evidence="2">
    <location>
        <begin position="1"/>
        <end position="26"/>
    </location>
</feature>
<reference evidence="3 4" key="1">
    <citation type="submission" date="2018-08" db="EMBL/GenBank/DDBJ databases">
        <title>Genome and evolution of the arbuscular mycorrhizal fungus Diversispora epigaea (formerly Glomus versiforme) and its bacterial endosymbionts.</title>
        <authorList>
            <person name="Sun X."/>
            <person name="Fei Z."/>
            <person name="Harrison M."/>
        </authorList>
    </citation>
    <scope>NUCLEOTIDE SEQUENCE [LARGE SCALE GENOMIC DNA]</scope>
    <source>
        <strain evidence="3 4">IT104</strain>
    </source>
</reference>
<name>A0A397JJQ4_9GLOM</name>